<reference evidence="1 2" key="1">
    <citation type="submission" date="2020-08" db="EMBL/GenBank/DDBJ databases">
        <title>Bridging the membrane lipid divide: bacteria of the FCB group superphylum have the potential to synthesize archaeal ether lipids.</title>
        <authorList>
            <person name="Villanueva L."/>
            <person name="Von Meijenfeldt F.A.B."/>
            <person name="Westbye A.B."/>
            <person name="Yadav S."/>
            <person name="Hopmans E.C."/>
            <person name="Dutilh B.E."/>
            <person name="Sinninghe Damste J.S."/>
        </authorList>
    </citation>
    <scope>NUCLEOTIDE SEQUENCE [LARGE SCALE GENOMIC DNA]</scope>
    <source>
        <strain evidence="1">NIOZ-UU17</strain>
    </source>
</reference>
<gene>
    <name evidence="1" type="ORF">H8D96_21180</name>
</gene>
<sequence>MNNIFILNASPIILLGKAGLLETIAPLAESWIVPEGVVAEVEAKKPIDAYLSGLANAANVSRGFVEHIHPSVAAWDLGRGESEVITLAMQKAGAGVVLDDFQARKCAALFQIPLIGSLGLLVRAKRSGHINTARTEIEKLIKSGLRIDLAMLNRIYKKIGE</sequence>
<evidence type="ECO:0000313" key="1">
    <source>
        <dbReference type="EMBL" id="MBC8434429.1"/>
    </source>
</evidence>
<dbReference type="Proteomes" id="UP000605201">
    <property type="component" value="Unassembled WGS sequence"/>
</dbReference>
<dbReference type="AlphaFoldDB" id="A0A8J6NW25"/>
<dbReference type="PANTHER" id="PTHR39550">
    <property type="entry name" value="SLL0658 PROTEIN"/>
    <property type="match status" value="1"/>
</dbReference>
<dbReference type="InterPro" id="IPR021799">
    <property type="entry name" value="PIN-like_prokaryotic"/>
</dbReference>
<dbReference type="EMBL" id="JACNIG010000439">
    <property type="protein sequence ID" value="MBC8434429.1"/>
    <property type="molecule type" value="Genomic_DNA"/>
</dbReference>
<organism evidence="1 2">
    <name type="scientific">Candidatus Desulfatibia vada</name>
    <dbReference type="NCBI Taxonomy" id="2841696"/>
    <lineage>
        <taxon>Bacteria</taxon>
        <taxon>Pseudomonadati</taxon>
        <taxon>Thermodesulfobacteriota</taxon>
        <taxon>Desulfobacteria</taxon>
        <taxon>Desulfobacterales</taxon>
        <taxon>Desulfobacterales incertae sedis</taxon>
        <taxon>Candidatus Desulfatibia</taxon>
    </lineage>
</organism>
<dbReference type="Pfam" id="PF11848">
    <property type="entry name" value="DUF3368"/>
    <property type="match status" value="1"/>
</dbReference>
<proteinExistence type="predicted"/>
<protein>
    <submittedName>
        <fullName evidence="1">DUF3368 domain-containing protein</fullName>
    </submittedName>
</protein>
<name>A0A8J6NW25_9BACT</name>
<evidence type="ECO:0000313" key="2">
    <source>
        <dbReference type="Proteomes" id="UP000605201"/>
    </source>
</evidence>
<comment type="caution">
    <text evidence="1">The sequence shown here is derived from an EMBL/GenBank/DDBJ whole genome shotgun (WGS) entry which is preliminary data.</text>
</comment>
<accession>A0A8J6NW25</accession>
<dbReference type="PANTHER" id="PTHR39550:SF1">
    <property type="entry name" value="SLL0658 PROTEIN"/>
    <property type="match status" value="1"/>
</dbReference>